<dbReference type="AlphaFoldDB" id="A0ABD0WMS5"/>
<sequence length="179" mass="19213">MFHSAAKLLFSKPISLTVNPKGNPIAPTLSVLIPPGGIESGNPEVCLASGFSPRNKLMTLTVESNNVNLNTSTAALSSKGNSFYFAGYSNKHIETCQMDGIKTKTTDDVPDKVTEVPGSTRAVPTAVICKEETLDNVTDTTYPDYTKVNFTSLVVYGLRVLFAKAVAFNVLFTVKALVF</sequence>
<comment type="caution">
    <text evidence="1">The sequence shown here is derived from an EMBL/GenBank/DDBJ whole genome shotgun (WGS) entry which is preliminary data.</text>
</comment>
<evidence type="ECO:0000313" key="1">
    <source>
        <dbReference type="EMBL" id="KAL0966036.1"/>
    </source>
</evidence>
<proteinExistence type="predicted"/>
<gene>
    <name evidence="1" type="ORF">UPYG_G00289890</name>
</gene>
<accession>A0ABD0WMS5</accession>
<dbReference type="Proteomes" id="UP001557470">
    <property type="component" value="Unassembled WGS sequence"/>
</dbReference>
<protein>
    <submittedName>
        <fullName evidence="1">Uncharacterized protein</fullName>
    </submittedName>
</protein>
<evidence type="ECO:0000313" key="2">
    <source>
        <dbReference type="Proteomes" id="UP001557470"/>
    </source>
</evidence>
<keyword evidence="2" id="KW-1185">Reference proteome</keyword>
<reference evidence="1 2" key="1">
    <citation type="submission" date="2024-06" db="EMBL/GenBank/DDBJ databases">
        <authorList>
            <person name="Pan Q."/>
            <person name="Wen M."/>
            <person name="Jouanno E."/>
            <person name="Zahm M."/>
            <person name="Klopp C."/>
            <person name="Cabau C."/>
            <person name="Louis A."/>
            <person name="Berthelot C."/>
            <person name="Parey E."/>
            <person name="Roest Crollius H."/>
            <person name="Montfort J."/>
            <person name="Robinson-Rechavi M."/>
            <person name="Bouchez O."/>
            <person name="Lampietro C."/>
            <person name="Lopez Roques C."/>
            <person name="Donnadieu C."/>
            <person name="Postlethwait J."/>
            <person name="Bobe J."/>
            <person name="Verreycken H."/>
            <person name="Guiguen Y."/>
        </authorList>
    </citation>
    <scope>NUCLEOTIDE SEQUENCE [LARGE SCALE GENOMIC DNA]</scope>
    <source>
        <strain evidence="1">Up_M1</strain>
        <tissue evidence="1">Testis</tissue>
    </source>
</reference>
<organism evidence="1 2">
    <name type="scientific">Umbra pygmaea</name>
    <name type="common">Eastern mudminnow</name>
    <dbReference type="NCBI Taxonomy" id="75934"/>
    <lineage>
        <taxon>Eukaryota</taxon>
        <taxon>Metazoa</taxon>
        <taxon>Chordata</taxon>
        <taxon>Craniata</taxon>
        <taxon>Vertebrata</taxon>
        <taxon>Euteleostomi</taxon>
        <taxon>Actinopterygii</taxon>
        <taxon>Neopterygii</taxon>
        <taxon>Teleostei</taxon>
        <taxon>Protacanthopterygii</taxon>
        <taxon>Esociformes</taxon>
        <taxon>Umbridae</taxon>
        <taxon>Umbra</taxon>
    </lineage>
</organism>
<name>A0ABD0WMS5_UMBPY</name>
<dbReference type="EMBL" id="JAGEUA010000009">
    <property type="protein sequence ID" value="KAL0966036.1"/>
    <property type="molecule type" value="Genomic_DNA"/>
</dbReference>